<comment type="caution">
    <text evidence="1">The sequence shown here is derived from an EMBL/GenBank/DDBJ whole genome shotgun (WGS) entry which is preliminary data.</text>
</comment>
<reference evidence="1 2" key="1">
    <citation type="journal article" date="2023" name="Science">
        <title>Complex scaffold remodeling in plant triterpene biosynthesis.</title>
        <authorList>
            <person name="De La Pena R."/>
            <person name="Hodgson H."/>
            <person name="Liu J.C."/>
            <person name="Stephenson M.J."/>
            <person name="Martin A.C."/>
            <person name="Owen C."/>
            <person name="Harkess A."/>
            <person name="Leebens-Mack J."/>
            <person name="Jimenez L.E."/>
            <person name="Osbourn A."/>
            <person name="Sattely E.S."/>
        </authorList>
    </citation>
    <scope>NUCLEOTIDE SEQUENCE [LARGE SCALE GENOMIC DNA]</scope>
    <source>
        <strain evidence="2">cv. JPN11</strain>
        <tissue evidence="1">Leaf</tissue>
    </source>
</reference>
<accession>A0ACC1YA26</accession>
<proteinExistence type="predicted"/>
<gene>
    <name evidence="1" type="ORF">OWV82_008119</name>
</gene>
<keyword evidence="2" id="KW-1185">Reference proteome</keyword>
<dbReference type="EMBL" id="CM051397">
    <property type="protein sequence ID" value="KAJ4720258.1"/>
    <property type="molecule type" value="Genomic_DNA"/>
</dbReference>
<name>A0ACC1YA26_MELAZ</name>
<evidence type="ECO:0000313" key="2">
    <source>
        <dbReference type="Proteomes" id="UP001164539"/>
    </source>
</evidence>
<dbReference type="Proteomes" id="UP001164539">
    <property type="component" value="Chromosome 4"/>
</dbReference>
<evidence type="ECO:0000313" key="1">
    <source>
        <dbReference type="EMBL" id="KAJ4720258.1"/>
    </source>
</evidence>
<organism evidence="1 2">
    <name type="scientific">Melia azedarach</name>
    <name type="common">Chinaberry tree</name>
    <dbReference type="NCBI Taxonomy" id="155640"/>
    <lineage>
        <taxon>Eukaryota</taxon>
        <taxon>Viridiplantae</taxon>
        <taxon>Streptophyta</taxon>
        <taxon>Embryophyta</taxon>
        <taxon>Tracheophyta</taxon>
        <taxon>Spermatophyta</taxon>
        <taxon>Magnoliopsida</taxon>
        <taxon>eudicotyledons</taxon>
        <taxon>Gunneridae</taxon>
        <taxon>Pentapetalae</taxon>
        <taxon>rosids</taxon>
        <taxon>malvids</taxon>
        <taxon>Sapindales</taxon>
        <taxon>Meliaceae</taxon>
        <taxon>Melia</taxon>
    </lineage>
</organism>
<protein>
    <submittedName>
        <fullName evidence="1">Glycine-rich protein family</fullName>
    </submittedName>
</protein>
<sequence length="162" mass="17802">MDLTSSAGGRVWFLYGLLLISLLLCVSRADAEPHDPTGNVNLSPFQKWRSAYECLQKISDSCPEKYKLTDAGWLNVTDGDAESFCNGGCAEITKTVLTCIDQVKPDYKFVNMATLQDVKDFITKGCASGFNGTIFSSNARRMSGSKITFFISILPVLFIMSL</sequence>